<evidence type="ECO:0000313" key="1">
    <source>
        <dbReference type="EMBL" id="PVX57489.1"/>
    </source>
</evidence>
<gene>
    <name evidence="1" type="ORF">C7379_104106</name>
</gene>
<reference evidence="1 2" key="1">
    <citation type="submission" date="2018-05" db="EMBL/GenBank/DDBJ databases">
        <title>Genomic Encyclopedia of Type Strains, Phase IV (KMG-IV): sequencing the most valuable type-strain genomes for metagenomic binning, comparative biology and taxonomic classification.</title>
        <authorList>
            <person name="Goeker M."/>
        </authorList>
    </citation>
    <scope>NUCLEOTIDE SEQUENCE [LARGE SCALE GENOMIC DNA]</scope>
    <source>
        <strain evidence="1 2">DSM 100333</strain>
    </source>
</reference>
<keyword evidence="2" id="KW-1185">Reference proteome</keyword>
<dbReference type="AlphaFoldDB" id="A0A2U0UIR3"/>
<dbReference type="EMBL" id="QENY01000004">
    <property type="protein sequence ID" value="PVX57489.1"/>
    <property type="molecule type" value="Genomic_DNA"/>
</dbReference>
<sequence length="37" mass="4223">MGSSTFHPIVAFLRYKRKNEEAITLTCVITPPIIVLY</sequence>
<organism evidence="1 2">
    <name type="scientific">Hallella colorans</name>
    <dbReference type="NCBI Taxonomy" id="1703337"/>
    <lineage>
        <taxon>Bacteria</taxon>
        <taxon>Pseudomonadati</taxon>
        <taxon>Bacteroidota</taxon>
        <taxon>Bacteroidia</taxon>
        <taxon>Bacteroidales</taxon>
        <taxon>Prevotellaceae</taxon>
        <taxon>Hallella</taxon>
    </lineage>
</organism>
<accession>A0A2U0UIR3</accession>
<protein>
    <submittedName>
        <fullName evidence="1">Uncharacterized protein</fullName>
    </submittedName>
</protein>
<evidence type="ECO:0000313" key="2">
    <source>
        <dbReference type="Proteomes" id="UP000245870"/>
    </source>
</evidence>
<comment type="caution">
    <text evidence="1">The sequence shown here is derived from an EMBL/GenBank/DDBJ whole genome shotgun (WGS) entry which is preliminary data.</text>
</comment>
<proteinExistence type="predicted"/>
<name>A0A2U0UIR3_9BACT</name>
<dbReference type="Proteomes" id="UP000245870">
    <property type="component" value="Unassembled WGS sequence"/>
</dbReference>